<dbReference type="RefSeq" id="WP_012041653.1">
    <property type="nucleotide sequence ID" value="NZ_JABFDP010000015.1"/>
</dbReference>
<reference evidence="3" key="1">
    <citation type="journal article" date="2021" name="ISME J.">
        <title>Evolutionary origin and ecological implication of a unique nif island in free-living Bradyrhizobium lineages.</title>
        <authorList>
            <person name="Tao J."/>
        </authorList>
    </citation>
    <scope>NUCLEOTIDE SEQUENCE [LARGE SCALE GENOMIC DNA]</scope>
    <source>
        <strain evidence="3">SZCCT0094</strain>
    </source>
</reference>
<keyword evidence="1" id="KW-0812">Transmembrane</keyword>
<evidence type="ECO:0000313" key="3">
    <source>
        <dbReference type="Proteomes" id="UP001314635"/>
    </source>
</evidence>
<organism evidence="2 3">
    <name type="scientific">Bradyrhizobium denitrificans</name>
    <dbReference type="NCBI Taxonomy" id="2734912"/>
    <lineage>
        <taxon>Bacteria</taxon>
        <taxon>Pseudomonadati</taxon>
        <taxon>Pseudomonadota</taxon>
        <taxon>Alphaproteobacteria</taxon>
        <taxon>Hyphomicrobiales</taxon>
        <taxon>Nitrobacteraceae</taxon>
        <taxon>Bradyrhizobium</taxon>
    </lineage>
</organism>
<evidence type="ECO:0000313" key="2">
    <source>
        <dbReference type="EMBL" id="MBR1140921.1"/>
    </source>
</evidence>
<feature type="transmembrane region" description="Helical" evidence="1">
    <location>
        <begin position="18"/>
        <end position="37"/>
    </location>
</feature>
<gene>
    <name evidence="2" type="ORF">JQ619_34750</name>
</gene>
<keyword evidence="3" id="KW-1185">Reference proteome</keyword>
<dbReference type="EMBL" id="JAFCLK010000051">
    <property type="protein sequence ID" value="MBR1140921.1"/>
    <property type="molecule type" value="Genomic_DNA"/>
</dbReference>
<comment type="caution">
    <text evidence="2">The sequence shown here is derived from an EMBL/GenBank/DDBJ whole genome shotgun (WGS) entry which is preliminary data.</text>
</comment>
<evidence type="ECO:0000256" key="1">
    <source>
        <dbReference type="SAM" id="Phobius"/>
    </source>
</evidence>
<accession>A0ABS5GIJ4</accession>
<sequence length="49" mass="5069">MLVKVAKYLVAPHALNSGFGLVAMFALTGVVASLVLVQQGVNISPAEML</sequence>
<dbReference type="Proteomes" id="UP001314635">
    <property type="component" value="Unassembled WGS sequence"/>
</dbReference>
<keyword evidence="1" id="KW-1133">Transmembrane helix</keyword>
<name>A0ABS5GIJ4_9BRAD</name>
<keyword evidence="1" id="KW-0472">Membrane</keyword>
<proteinExistence type="predicted"/>
<protein>
    <submittedName>
        <fullName evidence="2">Uncharacterized protein</fullName>
    </submittedName>
</protein>